<dbReference type="GO" id="GO:0005759">
    <property type="term" value="C:mitochondrial matrix"/>
    <property type="evidence" value="ECO:0007669"/>
    <property type="project" value="UniProtKB-SubCell"/>
</dbReference>
<keyword evidence="4 11" id="KW-0436">Ligase</keyword>
<keyword evidence="7 11" id="KW-0648">Protein biosynthesis</keyword>
<evidence type="ECO:0000313" key="16">
    <source>
        <dbReference type="EMBL" id="CDR38335.1"/>
    </source>
</evidence>
<dbReference type="GO" id="GO:0004823">
    <property type="term" value="F:leucine-tRNA ligase activity"/>
    <property type="evidence" value="ECO:0007669"/>
    <property type="project" value="UniProtKB-EC"/>
</dbReference>
<organism evidence="16">
    <name type="scientific">Cyberlindnera fabianii</name>
    <name type="common">Yeast</name>
    <name type="synonym">Hansenula fabianii</name>
    <dbReference type="NCBI Taxonomy" id="36022"/>
    <lineage>
        <taxon>Eukaryota</taxon>
        <taxon>Fungi</taxon>
        <taxon>Dikarya</taxon>
        <taxon>Ascomycota</taxon>
        <taxon>Saccharomycotina</taxon>
        <taxon>Saccharomycetes</taxon>
        <taxon>Phaffomycetales</taxon>
        <taxon>Phaffomycetaceae</taxon>
        <taxon>Cyberlindnera</taxon>
    </lineage>
</organism>
<feature type="region of interest" description="Disordered" evidence="12">
    <location>
        <begin position="392"/>
        <end position="412"/>
    </location>
</feature>
<dbReference type="InterPro" id="IPR015413">
    <property type="entry name" value="Methionyl/Leucyl_tRNA_Synth"/>
</dbReference>
<dbReference type="PANTHER" id="PTHR43740">
    <property type="entry name" value="LEUCYL-TRNA SYNTHETASE"/>
    <property type="match status" value="1"/>
</dbReference>
<dbReference type="Gene3D" id="1.10.730.10">
    <property type="entry name" value="Isoleucyl-tRNA Synthetase, Domain 1"/>
    <property type="match status" value="1"/>
</dbReference>
<evidence type="ECO:0000256" key="9">
    <source>
        <dbReference type="ARBA" id="ARBA00030520"/>
    </source>
</evidence>
<evidence type="ECO:0000256" key="7">
    <source>
        <dbReference type="ARBA" id="ARBA00022917"/>
    </source>
</evidence>
<evidence type="ECO:0000259" key="14">
    <source>
        <dbReference type="Pfam" id="PF09334"/>
    </source>
</evidence>
<dbReference type="AlphaFoldDB" id="A0A061AMG0"/>
<dbReference type="InterPro" id="IPR025709">
    <property type="entry name" value="Leu_tRNA-synth_edit"/>
</dbReference>
<evidence type="ECO:0000256" key="3">
    <source>
        <dbReference type="ARBA" id="ARBA00013164"/>
    </source>
</evidence>
<dbReference type="EC" id="6.1.1.4" evidence="3"/>
<evidence type="ECO:0000256" key="5">
    <source>
        <dbReference type="ARBA" id="ARBA00022741"/>
    </source>
</evidence>
<gene>
    <name evidence="16" type="ORF">CYFA0S_02e00452g</name>
</gene>
<dbReference type="InterPro" id="IPR002302">
    <property type="entry name" value="Leu-tRNA-ligase"/>
</dbReference>
<dbReference type="InterPro" id="IPR009080">
    <property type="entry name" value="tRNAsynth_Ia_anticodon-bd"/>
</dbReference>
<dbReference type="CDD" id="cd00812">
    <property type="entry name" value="LeuRS_core"/>
    <property type="match status" value="1"/>
</dbReference>
<dbReference type="PROSITE" id="PS00178">
    <property type="entry name" value="AA_TRNA_LIGASE_I"/>
    <property type="match status" value="1"/>
</dbReference>
<protein>
    <recommendedName>
        <fullName evidence="3">leucine--tRNA ligase</fullName>
        <ecNumber evidence="3">6.1.1.4</ecNumber>
    </recommendedName>
    <alternativeName>
        <fullName evidence="9">Leucyl-tRNA synthetase</fullName>
    </alternativeName>
</protein>
<dbReference type="OrthoDB" id="15954at2759"/>
<dbReference type="SUPFAM" id="SSF52374">
    <property type="entry name" value="Nucleotidylyl transferase"/>
    <property type="match status" value="1"/>
</dbReference>
<dbReference type="InterPro" id="IPR009008">
    <property type="entry name" value="Val/Leu/Ile-tRNA-synth_edit"/>
</dbReference>
<dbReference type="PANTHER" id="PTHR43740:SF2">
    <property type="entry name" value="LEUCINE--TRNA LIGASE, MITOCHONDRIAL"/>
    <property type="match status" value="1"/>
</dbReference>
<dbReference type="EMBL" id="LK052887">
    <property type="protein sequence ID" value="CDR38335.1"/>
    <property type="molecule type" value="Genomic_DNA"/>
</dbReference>
<dbReference type="InterPro" id="IPR014729">
    <property type="entry name" value="Rossmann-like_a/b/a_fold"/>
</dbReference>
<evidence type="ECO:0000256" key="12">
    <source>
        <dbReference type="SAM" id="MobiDB-lite"/>
    </source>
</evidence>
<dbReference type="NCBIfam" id="TIGR00396">
    <property type="entry name" value="leuS_bact"/>
    <property type="match status" value="1"/>
</dbReference>
<comment type="subcellular location">
    <subcellularLocation>
        <location evidence="1">Mitochondrion matrix</location>
    </subcellularLocation>
</comment>
<dbReference type="GO" id="GO:0032543">
    <property type="term" value="P:mitochondrial translation"/>
    <property type="evidence" value="ECO:0007669"/>
    <property type="project" value="TreeGrafter"/>
</dbReference>
<name>A0A061AMG0_CYBFA</name>
<dbReference type="InterPro" id="IPR001412">
    <property type="entry name" value="aa-tRNA-synth_I_CS"/>
</dbReference>
<evidence type="ECO:0000256" key="8">
    <source>
        <dbReference type="ARBA" id="ARBA00023146"/>
    </source>
</evidence>
<dbReference type="GO" id="GO:0002161">
    <property type="term" value="F:aminoacyl-tRNA deacylase activity"/>
    <property type="evidence" value="ECO:0007669"/>
    <property type="project" value="InterPro"/>
</dbReference>
<dbReference type="SUPFAM" id="SSF47323">
    <property type="entry name" value="Anticodon-binding domain of a subclass of class I aminoacyl-tRNA synthetases"/>
    <property type="match status" value="1"/>
</dbReference>
<dbReference type="VEuPathDB" id="FungiDB:BON22_4044"/>
<reference evidence="16" key="1">
    <citation type="journal article" date="2014" name="Genome Announc.">
        <title>Genome sequence of the yeast Cyberlindnera fabianii (Hansenula fabianii).</title>
        <authorList>
            <person name="Freel K.C."/>
            <person name="Sarilar V."/>
            <person name="Neuveglise C."/>
            <person name="Devillers H."/>
            <person name="Friedrich A."/>
            <person name="Schacherer J."/>
        </authorList>
    </citation>
    <scope>NUCLEOTIDE SEQUENCE</scope>
    <source>
        <strain evidence="16">YJS4271</strain>
    </source>
</reference>
<dbReference type="Pfam" id="PF13603">
    <property type="entry name" value="tRNA-synt_1_2"/>
    <property type="match status" value="1"/>
</dbReference>
<keyword evidence="8 11" id="KW-0030">Aminoacyl-tRNA synthetase</keyword>
<dbReference type="Gene3D" id="3.40.50.620">
    <property type="entry name" value="HUPs"/>
    <property type="match status" value="2"/>
</dbReference>
<dbReference type="PRINTS" id="PR00985">
    <property type="entry name" value="TRNASYNTHLEU"/>
</dbReference>
<dbReference type="InterPro" id="IPR002300">
    <property type="entry name" value="aa-tRNA-synth_Ia"/>
</dbReference>
<dbReference type="SUPFAM" id="SSF50677">
    <property type="entry name" value="ValRS/IleRS/LeuRS editing domain"/>
    <property type="match status" value="1"/>
</dbReference>
<dbReference type="FunFam" id="3.90.740.10:FF:000034">
    <property type="entry name" value="Leucine--tRNA ligase, mitochondrial"/>
    <property type="match status" value="1"/>
</dbReference>
<evidence type="ECO:0000256" key="2">
    <source>
        <dbReference type="ARBA" id="ARBA00005594"/>
    </source>
</evidence>
<feature type="domain" description="Leucyl-tRNA synthetase editing" evidence="15">
    <location>
        <begin position="257"/>
        <end position="437"/>
    </location>
</feature>
<dbReference type="FunFam" id="3.40.50.620:FF:000100">
    <property type="entry name" value="probable leucine--tRNA ligase, mitochondrial"/>
    <property type="match status" value="1"/>
</dbReference>
<sequence>MLRCIRPSSRGRKSLVRLSPQFTRHLSTTTALRAELTDLDTKWATKWKSMSPTGSLYPLPKDDVTSKEKKYILSMFPYPSGILHMGHLRVYTISDAISRFHRARGTTVIHPMGWDAFGLPAENAAVERNVNPGVWTKQNIAKMKDQMHMMLADFDWEREVTTCNPDYYKWTQKIFLLLHEEGLAYRKEAEINWDPVDQTVLANEQVDSEGRSWRSGAIVEKRLLNQWFLGITGFAHDLNKDLNSLTEWPSHVKLMQKHWIGESHGADVTFPSNKPGTSITVFTTRPDTLLSVQYVALAVDNAIVKEAAQSDPSLQAFIEQAKDLPEDSKAGYELTSVKLRNPLLQEYDIPVFVAPYVLGSYGSGAVMGCPGHDERDFEFWSQNKPGIEVIKTVSPSSPKQKDTDGAPFTPEGVLNSNAGPFEGLTSKKAKKAIVDALRVVGLGESKVQYRIRDWLISRQRYWGAPIPIIHCDACGDVAVPDKDLPVMLPDDAKIVGKGNPLENLESFVNTTCPNCGGDAKRETDTMDTFMDSSWYFFRYTDPKNLERPFAFDKATNGLPVDIYIGGVEHAILHLLYSRFIAKFLSKKGLWDGSQSKGEPFKKLVTQGMVHGKTFINPQNGRFLKPEEVDTSDPQNPKIIETGITPRIASEKMSKSKYNGADPGECIEKHGADATRAHILFQAPIADILDWDESKIVGIERWLRRMIDLAKPISDRVKSSESIQVPETLNEEEIKFHNQVETLMSSITESFDVTLSMNTVISDYMKLTRAVATALETDSISVGMVLNAYKKLLIAVSPVTPASAEEGWEILLKELNQPWTTVFAELWPEPQPVMQSNLTNYNIFINGKMRFTFESSKDFYEDEESVKATLLASPDAETYLSGKTIKKVICKPKAISFVVA</sequence>
<evidence type="ECO:0000259" key="13">
    <source>
        <dbReference type="Pfam" id="PF00133"/>
    </source>
</evidence>
<dbReference type="FunFam" id="1.10.730.10:FF:000002">
    <property type="entry name" value="Leucine--tRNA ligase"/>
    <property type="match status" value="1"/>
</dbReference>
<dbReference type="GO" id="GO:0006429">
    <property type="term" value="P:leucyl-tRNA aminoacylation"/>
    <property type="evidence" value="ECO:0007669"/>
    <property type="project" value="InterPro"/>
</dbReference>
<evidence type="ECO:0000256" key="1">
    <source>
        <dbReference type="ARBA" id="ARBA00004305"/>
    </source>
</evidence>
<dbReference type="GO" id="GO:0005524">
    <property type="term" value="F:ATP binding"/>
    <property type="evidence" value="ECO:0007669"/>
    <property type="project" value="UniProtKB-KW"/>
</dbReference>
<evidence type="ECO:0000256" key="4">
    <source>
        <dbReference type="ARBA" id="ARBA00022598"/>
    </source>
</evidence>
<accession>A0A061AMG0</accession>
<feature type="domain" description="Methionyl/Leucyl tRNA synthetase" evidence="14">
    <location>
        <begin position="71"/>
        <end position="208"/>
    </location>
</feature>
<dbReference type="HAMAP" id="MF_00049_B">
    <property type="entry name" value="Leu_tRNA_synth_B"/>
    <property type="match status" value="1"/>
</dbReference>
<keyword evidence="6 11" id="KW-0067">ATP-binding</keyword>
<keyword evidence="5 11" id="KW-0547">Nucleotide-binding</keyword>
<feature type="domain" description="Aminoacyl-tRNA synthetase class Ia" evidence="13">
    <location>
        <begin position="451"/>
        <end position="610"/>
    </location>
</feature>
<proteinExistence type="inferred from homology"/>
<evidence type="ECO:0000256" key="10">
    <source>
        <dbReference type="ARBA" id="ARBA00047469"/>
    </source>
</evidence>
<dbReference type="Pfam" id="PF09334">
    <property type="entry name" value="tRNA-synt_1g"/>
    <property type="match status" value="1"/>
</dbReference>
<comment type="similarity">
    <text evidence="2 11">Belongs to the class-I aminoacyl-tRNA synthetase family.</text>
</comment>
<evidence type="ECO:0000256" key="11">
    <source>
        <dbReference type="RuleBase" id="RU363035"/>
    </source>
</evidence>
<evidence type="ECO:0000259" key="15">
    <source>
        <dbReference type="Pfam" id="PF13603"/>
    </source>
</evidence>
<evidence type="ECO:0000256" key="6">
    <source>
        <dbReference type="ARBA" id="ARBA00022840"/>
    </source>
</evidence>
<comment type="catalytic activity">
    <reaction evidence="10">
        <text>tRNA(Leu) + L-leucine + ATP = L-leucyl-tRNA(Leu) + AMP + diphosphate</text>
        <dbReference type="Rhea" id="RHEA:11688"/>
        <dbReference type="Rhea" id="RHEA-COMP:9613"/>
        <dbReference type="Rhea" id="RHEA-COMP:9622"/>
        <dbReference type="ChEBI" id="CHEBI:30616"/>
        <dbReference type="ChEBI" id="CHEBI:33019"/>
        <dbReference type="ChEBI" id="CHEBI:57427"/>
        <dbReference type="ChEBI" id="CHEBI:78442"/>
        <dbReference type="ChEBI" id="CHEBI:78494"/>
        <dbReference type="ChEBI" id="CHEBI:456215"/>
        <dbReference type="EC" id="6.1.1.4"/>
    </reaction>
</comment>
<dbReference type="FunFam" id="3.40.50.620:FF:000003">
    <property type="entry name" value="Leucine--tRNA ligase"/>
    <property type="match status" value="1"/>
</dbReference>
<dbReference type="Pfam" id="PF00133">
    <property type="entry name" value="tRNA-synt_1"/>
    <property type="match status" value="1"/>
</dbReference>
<dbReference type="PhylomeDB" id="A0A061AMG0"/>